<feature type="transmembrane region" description="Helical" evidence="1">
    <location>
        <begin position="20"/>
        <end position="41"/>
    </location>
</feature>
<keyword evidence="3" id="KW-1185">Reference proteome</keyword>
<evidence type="ECO:0000313" key="3">
    <source>
        <dbReference type="Proteomes" id="UP000646523"/>
    </source>
</evidence>
<dbReference type="AlphaFoldDB" id="A0A917ZIA1"/>
<dbReference type="EMBL" id="BMNH01000044">
    <property type="protein sequence ID" value="GGO82654.1"/>
    <property type="molecule type" value="Genomic_DNA"/>
</dbReference>
<protein>
    <recommendedName>
        <fullName evidence="4">MFS transporter</fullName>
    </recommendedName>
</protein>
<gene>
    <name evidence="2" type="ORF">GCM10012289_74380</name>
</gene>
<sequence length="58" mass="6008">MIAGSGPLLVGVLHEAAGGWSLPYLLIFAVLGAQLLAGLYAGRDRYLEDELAPARLAG</sequence>
<dbReference type="RefSeq" id="WP_189128936.1">
    <property type="nucleotide sequence ID" value="NZ_BMNH01000044.1"/>
</dbReference>
<dbReference type="Proteomes" id="UP000646523">
    <property type="component" value="Unassembled WGS sequence"/>
</dbReference>
<evidence type="ECO:0008006" key="4">
    <source>
        <dbReference type="Google" id="ProtNLM"/>
    </source>
</evidence>
<keyword evidence="1" id="KW-0472">Membrane</keyword>
<organism evidence="2 3">
    <name type="scientific">Nonomuraea cavernae</name>
    <dbReference type="NCBI Taxonomy" id="2045107"/>
    <lineage>
        <taxon>Bacteria</taxon>
        <taxon>Bacillati</taxon>
        <taxon>Actinomycetota</taxon>
        <taxon>Actinomycetes</taxon>
        <taxon>Streptosporangiales</taxon>
        <taxon>Streptosporangiaceae</taxon>
        <taxon>Nonomuraea</taxon>
    </lineage>
</organism>
<name>A0A917ZIA1_9ACTN</name>
<evidence type="ECO:0000256" key="1">
    <source>
        <dbReference type="SAM" id="Phobius"/>
    </source>
</evidence>
<keyword evidence="1" id="KW-1133">Transmembrane helix</keyword>
<reference evidence="2" key="1">
    <citation type="journal article" date="2014" name="Int. J. Syst. Evol. Microbiol.">
        <title>Complete genome sequence of Corynebacterium casei LMG S-19264T (=DSM 44701T), isolated from a smear-ripened cheese.</title>
        <authorList>
            <consortium name="US DOE Joint Genome Institute (JGI-PGF)"/>
            <person name="Walter F."/>
            <person name="Albersmeier A."/>
            <person name="Kalinowski J."/>
            <person name="Ruckert C."/>
        </authorList>
    </citation>
    <scope>NUCLEOTIDE SEQUENCE</scope>
    <source>
        <strain evidence="2">CGMCC 4.7368</strain>
    </source>
</reference>
<reference evidence="2" key="2">
    <citation type="submission" date="2020-09" db="EMBL/GenBank/DDBJ databases">
        <authorList>
            <person name="Sun Q."/>
            <person name="Zhou Y."/>
        </authorList>
    </citation>
    <scope>NUCLEOTIDE SEQUENCE</scope>
    <source>
        <strain evidence="2">CGMCC 4.7368</strain>
    </source>
</reference>
<keyword evidence="1" id="KW-0812">Transmembrane</keyword>
<proteinExistence type="predicted"/>
<comment type="caution">
    <text evidence="2">The sequence shown here is derived from an EMBL/GenBank/DDBJ whole genome shotgun (WGS) entry which is preliminary data.</text>
</comment>
<accession>A0A917ZIA1</accession>
<evidence type="ECO:0000313" key="2">
    <source>
        <dbReference type="EMBL" id="GGO82654.1"/>
    </source>
</evidence>